<dbReference type="InterPro" id="IPR040676">
    <property type="entry name" value="DUF5641"/>
</dbReference>
<evidence type="ECO:0000259" key="1">
    <source>
        <dbReference type="Pfam" id="PF18701"/>
    </source>
</evidence>
<feature type="domain" description="DUF5641" evidence="1">
    <location>
        <begin position="17"/>
        <end position="108"/>
    </location>
</feature>
<dbReference type="AlphaFoldDB" id="A0AAV0Y063"/>
<keyword evidence="3" id="KW-1185">Reference proteome</keyword>
<accession>A0AAV0Y063</accession>
<dbReference type="PANTHER" id="PTHR47331">
    <property type="entry name" value="PHD-TYPE DOMAIN-CONTAINING PROTEIN"/>
    <property type="match status" value="1"/>
</dbReference>
<dbReference type="PANTHER" id="PTHR47331:SF1">
    <property type="entry name" value="GAG-LIKE PROTEIN"/>
    <property type="match status" value="1"/>
</dbReference>
<evidence type="ECO:0000313" key="3">
    <source>
        <dbReference type="Proteomes" id="UP001160148"/>
    </source>
</evidence>
<gene>
    <name evidence="2" type="ORF">MEUPH1_LOCUS27282</name>
</gene>
<dbReference type="Proteomes" id="UP001160148">
    <property type="component" value="Unassembled WGS sequence"/>
</dbReference>
<reference evidence="2 3" key="1">
    <citation type="submission" date="2023-01" db="EMBL/GenBank/DDBJ databases">
        <authorList>
            <person name="Whitehead M."/>
        </authorList>
    </citation>
    <scope>NUCLEOTIDE SEQUENCE [LARGE SCALE GENOMIC DNA]</scope>
</reference>
<proteinExistence type="predicted"/>
<protein>
    <recommendedName>
        <fullName evidence="1">DUF5641 domain-containing protein</fullName>
    </recommendedName>
</protein>
<organism evidence="2 3">
    <name type="scientific">Macrosiphum euphorbiae</name>
    <name type="common">potato aphid</name>
    <dbReference type="NCBI Taxonomy" id="13131"/>
    <lineage>
        <taxon>Eukaryota</taxon>
        <taxon>Metazoa</taxon>
        <taxon>Ecdysozoa</taxon>
        <taxon>Arthropoda</taxon>
        <taxon>Hexapoda</taxon>
        <taxon>Insecta</taxon>
        <taxon>Pterygota</taxon>
        <taxon>Neoptera</taxon>
        <taxon>Paraneoptera</taxon>
        <taxon>Hemiptera</taxon>
        <taxon>Sternorrhyncha</taxon>
        <taxon>Aphidomorpha</taxon>
        <taxon>Aphidoidea</taxon>
        <taxon>Aphididae</taxon>
        <taxon>Macrosiphini</taxon>
        <taxon>Macrosiphum</taxon>
    </lineage>
</organism>
<sequence length="112" mass="12869">MSIPEPVITSTQVGVQTRWMLLQQSFQLFWRRWSREYLNTLDGRWTKTDTNLEVSTMVVIKVNDAATLSWPLGRIVEVYPGTDKVVRVVKVSTKQGVFTRPVVKIVPLHTDP</sequence>
<evidence type="ECO:0000313" key="2">
    <source>
        <dbReference type="EMBL" id="CAI6373547.1"/>
    </source>
</evidence>
<name>A0AAV0Y063_9HEMI</name>
<dbReference type="Pfam" id="PF18701">
    <property type="entry name" value="DUF5641"/>
    <property type="match status" value="1"/>
</dbReference>
<comment type="caution">
    <text evidence="2">The sequence shown here is derived from an EMBL/GenBank/DDBJ whole genome shotgun (WGS) entry which is preliminary data.</text>
</comment>
<dbReference type="EMBL" id="CARXXK010001098">
    <property type="protein sequence ID" value="CAI6373547.1"/>
    <property type="molecule type" value="Genomic_DNA"/>
</dbReference>